<gene>
    <name evidence="3" type="ORF">S06H3_18377</name>
</gene>
<feature type="non-terminal residue" evidence="3">
    <location>
        <position position="1"/>
    </location>
</feature>
<dbReference type="Pfam" id="PF13487">
    <property type="entry name" value="HD_5"/>
    <property type="match status" value="1"/>
</dbReference>
<dbReference type="InterPro" id="IPR003018">
    <property type="entry name" value="GAF"/>
</dbReference>
<dbReference type="Gene3D" id="3.30.450.40">
    <property type="match status" value="1"/>
</dbReference>
<dbReference type="SMART" id="SM00065">
    <property type="entry name" value="GAF"/>
    <property type="match status" value="1"/>
</dbReference>
<dbReference type="PROSITE" id="PS51832">
    <property type="entry name" value="HD_GYP"/>
    <property type="match status" value="1"/>
</dbReference>
<proteinExistence type="predicted"/>
<dbReference type="EMBL" id="BARV01009286">
    <property type="protein sequence ID" value="GAI14568.1"/>
    <property type="molecule type" value="Genomic_DNA"/>
</dbReference>
<dbReference type="InterPro" id="IPR006674">
    <property type="entry name" value="HD_domain"/>
</dbReference>
<dbReference type="InterPro" id="IPR003607">
    <property type="entry name" value="HD/PDEase_dom"/>
</dbReference>
<evidence type="ECO:0000313" key="3">
    <source>
        <dbReference type="EMBL" id="GAI14568.1"/>
    </source>
</evidence>
<sequence length="317" mass="36079">ELKKSKDRLSILYQISHSINSTLELDNILKVILDFSVKISGANRGSVMLFNEKKNIFSIKAAYNLTKKIIREVTFAKDESTIGWVVKNKKSLYIKDLEKDKRFSKKGNINYNIQQLLIIPIIIEGEVKGVINLDNNTSFTTDIINLLESFSEQASVTINNAHLYQKIQDGYFEIVKALAQAIEVKDPYTHGHSTRVMEYAVQIAQKFGLPEEEIESLRYAAILHDIGKIGVRGIILNNPNGLTTEEYNEVKRHPIIGENIISPIELFQPIRPLIRHHHEWYNSKGYPDGLSKEDIPLGARILAVVDAYDAMKSDRPY</sequence>
<accession>X1L6F6</accession>
<feature type="domain" description="HD" evidence="1">
    <location>
        <begin position="189"/>
        <end position="311"/>
    </location>
</feature>
<dbReference type="AlphaFoldDB" id="X1L6F6"/>
<dbReference type="Gene3D" id="1.10.3210.10">
    <property type="entry name" value="Hypothetical protein af1432"/>
    <property type="match status" value="1"/>
</dbReference>
<evidence type="ECO:0000259" key="2">
    <source>
        <dbReference type="PROSITE" id="PS51832"/>
    </source>
</evidence>
<dbReference type="PROSITE" id="PS51831">
    <property type="entry name" value="HD"/>
    <property type="match status" value="1"/>
</dbReference>
<dbReference type="InterPro" id="IPR029016">
    <property type="entry name" value="GAF-like_dom_sf"/>
</dbReference>
<reference evidence="3" key="1">
    <citation type="journal article" date="2014" name="Front. Microbiol.">
        <title>High frequency of phylogenetically diverse reductive dehalogenase-homologous genes in deep subseafloor sedimentary metagenomes.</title>
        <authorList>
            <person name="Kawai M."/>
            <person name="Futagami T."/>
            <person name="Toyoda A."/>
            <person name="Takaki Y."/>
            <person name="Nishi S."/>
            <person name="Hori S."/>
            <person name="Arai W."/>
            <person name="Tsubouchi T."/>
            <person name="Morono Y."/>
            <person name="Uchiyama I."/>
            <person name="Ito T."/>
            <person name="Fujiyama A."/>
            <person name="Inagaki F."/>
            <person name="Takami H."/>
        </authorList>
    </citation>
    <scope>NUCLEOTIDE SEQUENCE</scope>
    <source>
        <strain evidence="3">Expedition CK06-06</strain>
    </source>
</reference>
<dbReference type="CDD" id="cd00077">
    <property type="entry name" value="HDc"/>
    <property type="match status" value="1"/>
</dbReference>
<dbReference type="SUPFAM" id="SSF55781">
    <property type="entry name" value="GAF domain-like"/>
    <property type="match status" value="1"/>
</dbReference>
<protein>
    <submittedName>
        <fullName evidence="3">Uncharacterized protein</fullName>
    </submittedName>
</protein>
<dbReference type="InterPro" id="IPR037522">
    <property type="entry name" value="HD_GYP_dom"/>
</dbReference>
<dbReference type="PANTHER" id="PTHR43155:SF2">
    <property type="entry name" value="CYCLIC DI-GMP PHOSPHODIESTERASE PA4108"/>
    <property type="match status" value="1"/>
</dbReference>
<feature type="non-terminal residue" evidence="3">
    <location>
        <position position="317"/>
    </location>
</feature>
<name>X1L6F6_9ZZZZ</name>
<dbReference type="Pfam" id="PF13185">
    <property type="entry name" value="GAF_2"/>
    <property type="match status" value="1"/>
</dbReference>
<comment type="caution">
    <text evidence="3">The sequence shown here is derived from an EMBL/GenBank/DDBJ whole genome shotgun (WGS) entry which is preliminary data.</text>
</comment>
<evidence type="ECO:0000259" key="1">
    <source>
        <dbReference type="PROSITE" id="PS51831"/>
    </source>
</evidence>
<dbReference type="SMART" id="SM00471">
    <property type="entry name" value="HDc"/>
    <property type="match status" value="1"/>
</dbReference>
<feature type="domain" description="HD-GYP" evidence="2">
    <location>
        <begin position="167"/>
        <end position="317"/>
    </location>
</feature>
<dbReference type="SUPFAM" id="SSF109604">
    <property type="entry name" value="HD-domain/PDEase-like"/>
    <property type="match status" value="1"/>
</dbReference>
<dbReference type="PANTHER" id="PTHR43155">
    <property type="entry name" value="CYCLIC DI-GMP PHOSPHODIESTERASE PA4108-RELATED"/>
    <property type="match status" value="1"/>
</dbReference>
<organism evidence="3">
    <name type="scientific">marine sediment metagenome</name>
    <dbReference type="NCBI Taxonomy" id="412755"/>
    <lineage>
        <taxon>unclassified sequences</taxon>
        <taxon>metagenomes</taxon>
        <taxon>ecological metagenomes</taxon>
    </lineage>
</organism>